<proteinExistence type="predicted"/>
<feature type="region of interest" description="Disordered" evidence="1">
    <location>
        <begin position="11"/>
        <end position="113"/>
    </location>
</feature>
<dbReference type="EMBL" id="JAQQWL010000005">
    <property type="protein sequence ID" value="KAK8073611.1"/>
    <property type="molecule type" value="Genomic_DNA"/>
</dbReference>
<feature type="compositionally biased region" description="Gly residues" evidence="1">
    <location>
        <begin position="33"/>
        <end position="44"/>
    </location>
</feature>
<accession>A0ABR1VTG3</accession>
<evidence type="ECO:0000256" key="1">
    <source>
        <dbReference type="SAM" id="MobiDB-lite"/>
    </source>
</evidence>
<sequence length="113" mass="11736">MAAYAGFYYKPETTGTTMTTGPQTPSELSPAQSGGGMGGGGGGRASYQMQQQLGVSDYDAATPCSSPPPPAHTFEMEGDNSSTRAAVDPAGFQAPGQEQLEARPPQTKQQQQY</sequence>
<gene>
    <name evidence="2" type="ORF">PG994_004510</name>
</gene>
<dbReference type="GeneID" id="92088982"/>
<reference evidence="2 3" key="1">
    <citation type="submission" date="2023-01" db="EMBL/GenBank/DDBJ databases">
        <title>Analysis of 21 Apiospora genomes using comparative genomics revels a genus with tremendous synthesis potential of carbohydrate active enzymes and secondary metabolites.</title>
        <authorList>
            <person name="Sorensen T."/>
        </authorList>
    </citation>
    <scope>NUCLEOTIDE SEQUENCE [LARGE SCALE GENOMIC DNA]</scope>
    <source>
        <strain evidence="2 3">CBS 135458</strain>
    </source>
</reference>
<dbReference type="RefSeq" id="XP_066718086.1">
    <property type="nucleotide sequence ID" value="XM_066855919.1"/>
</dbReference>
<organism evidence="2 3">
    <name type="scientific">Apiospora phragmitis</name>
    <dbReference type="NCBI Taxonomy" id="2905665"/>
    <lineage>
        <taxon>Eukaryota</taxon>
        <taxon>Fungi</taxon>
        <taxon>Dikarya</taxon>
        <taxon>Ascomycota</taxon>
        <taxon>Pezizomycotina</taxon>
        <taxon>Sordariomycetes</taxon>
        <taxon>Xylariomycetidae</taxon>
        <taxon>Amphisphaeriales</taxon>
        <taxon>Apiosporaceae</taxon>
        <taxon>Apiospora</taxon>
    </lineage>
</organism>
<dbReference type="Proteomes" id="UP001480595">
    <property type="component" value="Unassembled WGS sequence"/>
</dbReference>
<evidence type="ECO:0000313" key="2">
    <source>
        <dbReference type="EMBL" id="KAK8073611.1"/>
    </source>
</evidence>
<protein>
    <submittedName>
        <fullName evidence="2">Uncharacterized protein</fullName>
    </submittedName>
</protein>
<feature type="compositionally biased region" description="Low complexity" evidence="1">
    <location>
        <begin position="13"/>
        <end position="25"/>
    </location>
</feature>
<name>A0ABR1VTG3_9PEZI</name>
<comment type="caution">
    <text evidence="2">The sequence shown here is derived from an EMBL/GenBank/DDBJ whole genome shotgun (WGS) entry which is preliminary data.</text>
</comment>
<keyword evidence="3" id="KW-1185">Reference proteome</keyword>
<evidence type="ECO:0000313" key="3">
    <source>
        <dbReference type="Proteomes" id="UP001480595"/>
    </source>
</evidence>